<comment type="similarity">
    <text evidence="1">Belongs to the PPR family. PCMP-H subfamily.</text>
</comment>
<evidence type="ECO:0000313" key="6">
    <source>
        <dbReference type="Proteomes" id="UP001443914"/>
    </source>
</evidence>
<dbReference type="EMBL" id="JBDFQZ010000005">
    <property type="protein sequence ID" value="KAK9723950.1"/>
    <property type="molecule type" value="Genomic_DNA"/>
</dbReference>
<dbReference type="GO" id="GO:0009451">
    <property type="term" value="P:RNA modification"/>
    <property type="evidence" value="ECO:0007669"/>
    <property type="project" value="InterPro"/>
</dbReference>
<dbReference type="GO" id="GO:0003723">
    <property type="term" value="F:RNA binding"/>
    <property type="evidence" value="ECO:0007669"/>
    <property type="project" value="InterPro"/>
</dbReference>
<keyword evidence="6" id="KW-1185">Reference proteome</keyword>
<feature type="repeat" description="PPR" evidence="3">
    <location>
        <begin position="137"/>
        <end position="171"/>
    </location>
</feature>
<feature type="repeat" description="PPR" evidence="3">
    <location>
        <begin position="576"/>
        <end position="610"/>
    </location>
</feature>
<gene>
    <name evidence="5" type="ORF">RND81_05G036500</name>
</gene>
<dbReference type="FunFam" id="1.25.40.10:FF:002102">
    <property type="entry name" value="Pentatricopeptide repeat-containing protein103"/>
    <property type="match status" value="1"/>
</dbReference>
<dbReference type="Pfam" id="PF20431">
    <property type="entry name" value="E_motif"/>
    <property type="match status" value="1"/>
</dbReference>
<feature type="domain" description="DYW" evidence="4">
    <location>
        <begin position="793"/>
        <end position="885"/>
    </location>
</feature>
<dbReference type="Pfam" id="PF14432">
    <property type="entry name" value="DYW_deaminase"/>
    <property type="match status" value="1"/>
</dbReference>
<dbReference type="Pfam" id="PF01535">
    <property type="entry name" value="PPR"/>
    <property type="match status" value="5"/>
</dbReference>
<evidence type="ECO:0000256" key="3">
    <source>
        <dbReference type="PROSITE-ProRule" id="PRU00708"/>
    </source>
</evidence>
<organism evidence="5 6">
    <name type="scientific">Saponaria officinalis</name>
    <name type="common">Common soapwort</name>
    <name type="synonym">Lychnis saponaria</name>
    <dbReference type="NCBI Taxonomy" id="3572"/>
    <lineage>
        <taxon>Eukaryota</taxon>
        <taxon>Viridiplantae</taxon>
        <taxon>Streptophyta</taxon>
        <taxon>Embryophyta</taxon>
        <taxon>Tracheophyta</taxon>
        <taxon>Spermatophyta</taxon>
        <taxon>Magnoliopsida</taxon>
        <taxon>eudicotyledons</taxon>
        <taxon>Gunneridae</taxon>
        <taxon>Pentapetalae</taxon>
        <taxon>Caryophyllales</taxon>
        <taxon>Caryophyllaceae</taxon>
        <taxon>Caryophylleae</taxon>
        <taxon>Saponaria</taxon>
    </lineage>
</organism>
<feature type="repeat" description="PPR" evidence="3">
    <location>
        <begin position="340"/>
        <end position="370"/>
    </location>
</feature>
<dbReference type="Gene3D" id="1.25.40.10">
    <property type="entry name" value="Tetratricopeptide repeat domain"/>
    <property type="match status" value="4"/>
</dbReference>
<dbReference type="PANTHER" id="PTHR47926:SF512">
    <property type="entry name" value="REPEAT (PPR) SUPERFAMILY PROTEIN, PUTATIVE-RELATED"/>
    <property type="match status" value="1"/>
</dbReference>
<dbReference type="InterPro" id="IPR011990">
    <property type="entry name" value="TPR-like_helical_dom_sf"/>
</dbReference>
<sequence>MASTLTFHLFSPLSQPLHFLRPKLPLPPSLYISKFNPKLCVSSSAAQFLPNPLISSHNEQTLLPFSSEDAQNLYNKCFYLLKFSARYGDVELAKAVHSLVLKLDEDNYLSNTLITAYMNLGLLSDAYTVFTRLSFPDVVSYTAVISGLAKFGYEYEAIELFFRMRDRGIEPNEFTFVAFLTACSRICELNLGVQVHSLVVKLGFVYCTYVVNALMSLYSKSGCLDDALQLFDEMSERDIASWNTVISGAVSGLMFDRAFELFRDIARFDGFRLNQFTLSSLISACTGCSAGVLGREIHAYVLKVGFDRQLSVSNALIAFYKKCGVVKDVEVVFERMPIKNVISWTGMVTAYMEFGMVTAAMDMFDNMPERNAVSFNTVLTGLCKNGEGLEALSLFDKMINDGVELTEHTVTSIIKACSLLEEKNISEQLHCFVIKFGFKSNSRIEAALLDMCTRCRRMADAELLYDQSQFDQNKSINWTSLICGYARNAQPEEAIALFQWGHSEEAMAVDEIVMTSVLGICGTLGFYELGEQMHGYVLKTGLFRNVGLGNALISMYAKCGYVEDACKLFSYLPVHDVVSWNCLIAGYLLQRQGDEVLAVWSRMKTEFIRPDSVTFVLVISSYRYTTSRILDDCRKLFFSMNSMYGIEPTSDHYASLVSVLGYWGFLEEAEDIITKMPYEPKASVWRALLHSCQIHSDTIVGKSIVKHILAMKPQDASTYILISNLLSASGRWHYSEFVREEMRKKGIQKHPANSWIIHQSQVHSFYTRDRSHSESKDICRGLEILIKECLKAGYVPDTSFVLHEIEEQQKTDFLFYHSAKLAVTYGLLTTKPGKPIRVTKNVLLCGDCHNFFKYVSKITRREICLRDTSGFHYFSHGTCSCNNRW</sequence>
<evidence type="ECO:0000259" key="4">
    <source>
        <dbReference type="Pfam" id="PF14432"/>
    </source>
</evidence>
<dbReference type="NCBIfam" id="TIGR00756">
    <property type="entry name" value="PPR"/>
    <property type="match status" value="4"/>
</dbReference>
<dbReference type="FunFam" id="1.25.40.10:FF:000679">
    <property type="entry name" value="Pentatricopeptide repeat-containing protein At5g03800"/>
    <property type="match status" value="1"/>
</dbReference>
<dbReference type="FunFam" id="1.25.40.10:FF:000073">
    <property type="entry name" value="Pentatricopeptide repeat-containing protein chloroplastic"/>
    <property type="match status" value="1"/>
</dbReference>
<dbReference type="PANTHER" id="PTHR47926">
    <property type="entry name" value="PENTATRICOPEPTIDE REPEAT-CONTAINING PROTEIN"/>
    <property type="match status" value="1"/>
</dbReference>
<dbReference type="InterPro" id="IPR046848">
    <property type="entry name" value="E_motif"/>
</dbReference>
<name>A0AAW1KSZ5_SAPOF</name>
<evidence type="ECO:0000256" key="1">
    <source>
        <dbReference type="ARBA" id="ARBA00006643"/>
    </source>
</evidence>
<dbReference type="InterPro" id="IPR046960">
    <property type="entry name" value="PPR_At4g14850-like_plant"/>
</dbReference>
<feature type="repeat" description="PPR" evidence="3">
    <location>
        <begin position="371"/>
        <end position="405"/>
    </location>
</feature>
<evidence type="ECO:0000313" key="5">
    <source>
        <dbReference type="EMBL" id="KAK9723950.1"/>
    </source>
</evidence>
<comment type="caution">
    <text evidence="5">The sequence shown here is derived from an EMBL/GenBank/DDBJ whole genome shotgun (WGS) entry which is preliminary data.</text>
</comment>
<dbReference type="InterPro" id="IPR002885">
    <property type="entry name" value="PPR_rpt"/>
</dbReference>
<dbReference type="InterPro" id="IPR032867">
    <property type="entry name" value="DYW_dom"/>
</dbReference>
<accession>A0AAW1KSZ5</accession>
<proteinExistence type="inferred from homology"/>
<dbReference type="AlphaFoldDB" id="A0AAW1KSZ5"/>
<evidence type="ECO:0000256" key="2">
    <source>
        <dbReference type="ARBA" id="ARBA00022737"/>
    </source>
</evidence>
<keyword evidence="2" id="KW-0677">Repeat</keyword>
<reference evidence="5" key="1">
    <citation type="submission" date="2024-03" db="EMBL/GenBank/DDBJ databases">
        <title>WGS assembly of Saponaria officinalis var. Norfolk2.</title>
        <authorList>
            <person name="Jenkins J."/>
            <person name="Shu S."/>
            <person name="Grimwood J."/>
            <person name="Barry K."/>
            <person name="Goodstein D."/>
            <person name="Schmutz J."/>
            <person name="Leebens-Mack J."/>
            <person name="Osbourn A."/>
        </authorList>
    </citation>
    <scope>NUCLEOTIDE SEQUENCE [LARGE SCALE GENOMIC DNA]</scope>
    <source>
        <strain evidence="5">JIC</strain>
    </source>
</reference>
<dbReference type="Proteomes" id="UP001443914">
    <property type="component" value="Unassembled WGS sequence"/>
</dbReference>
<dbReference type="GO" id="GO:0008270">
    <property type="term" value="F:zinc ion binding"/>
    <property type="evidence" value="ECO:0007669"/>
    <property type="project" value="InterPro"/>
</dbReference>
<feature type="repeat" description="PPR" evidence="3">
    <location>
        <begin position="207"/>
        <end position="241"/>
    </location>
</feature>
<protein>
    <recommendedName>
        <fullName evidence="4">DYW domain-containing protein</fullName>
    </recommendedName>
</protein>
<dbReference type="Pfam" id="PF13041">
    <property type="entry name" value="PPR_2"/>
    <property type="match status" value="3"/>
</dbReference>
<dbReference type="PROSITE" id="PS51375">
    <property type="entry name" value="PPR"/>
    <property type="match status" value="5"/>
</dbReference>